<feature type="transmembrane region" description="Helical" evidence="2">
    <location>
        <begin position="83"/>
        <end position="104"/>
    </location>
</feature>
<evidence type="ECO:0000313" key="5">
    <source>
        <dbReference type="EMBL" id="QEY63520.1"/>
    </source>
</evidence>
<feature type="domain" description="FecR N-terminal" evidence="4">
    <location>
        <begin position="10"/>
        <end position="52"/>
    </location>
</feature>
<feature type="domain" description="FecR protein" evidence="3">
    <location>
        <begin position="114"/>
        <end position="204"/>
    </location>
</feature>
<dbReference type="Pfam" id="PF16220">
    <property type="entry name" value="DUF4880"/>
    <property type="match status" value="1"/>
</dbReference>
<dbReference type="NCBIfam" id="TIGR01409">
    <property type="entry name" value="TAT_signal_seq"/>
    <property type="match status" value="1"/>
</dbReference>
<name>A0A5J6QM48_9GAMM</name>
<dbReference type="PIRSF" id="PIRSF018266">
    <property type="entry name" value="FecR"/>
    <property type="match status" value="1"/>
</dbReference>
<dbReference type="EMBL" id="CP043311">
    <property type="protein sequence ID" value="QEY63520.1"/>
    <property type="molecule type" value="Genomic_DNA"/>
</dbReference>
<keyword evidence="2" id="KW-0472">Membrane</keyword>
<dbReference type="InterPro" id="IPR019546">
    <property type="entry name" value="TAT_signal_bac_arc"/>
</dbReference>
<keyword evidence="2" id="KW-0812">Transmembrane</keyword>
<evidence type="ECO:0000256" key="1">
    <source>
        <dbReference type="ARBA" id="ARBA00022729"/>
    </source>
</evidence>
<proteinExistence type="predicted"/>
<reference evidence="5 6" key="1">
    <citation type="submission" date="2019-08" db="EMBL/GenBank/DDBJ databases">
        <title>Whole-genome Sequencing of e-waste polymer degrading bacterium Pseudomonas sp. strain PE08.</title>
        <authorList>
            <person name="Kirdat K."/>
            <person name="Debbarma P."/>
            <person name="Narawade N."/>
            <person name="Suyal D."/>
            <person name="Thorat V."/>
            <person name="Shouche Y."/>
            <person name="Goel R."/>
            <person name="Yadav A."/>
        </authorList>
    </citation>
    <scope>NUCLEOTIDE SEQUENCE [LARGE SCALE GENOMIC DNA]</scope>
    <source>
        <strain evidence="5 6">PE08</strain>
    </source>
</reference>
<gene>
    <name evidence="5" type="ORF">FXN65_16185</name>
</gene>
<sequence length="321" mass="35065">MTNADCRARDEAAYWFSRNRDPGQGDEDRRAFEAWLAADASHRTEYQLLERLWSAADLIPEQRLRELCSAEVRPMPVPSRRRFLQGVLAAAASVVLAGGVTYLFDPFSLRGESYVTALGERRQVTLADGSTLDLNGRTRVTIVYSANRRLVRLEAGEALFSVTPDEARPFVVEAGAGRVTVTGTRFNVRHGEQDVRVAVESGRVLVAGGQGAEASRPLLAGDGVRVAADGAVGPVQRIDIAAITAWRQGKLVFNDVPLAEVAEQVSRYREKTLRVAPEVAGLRFSSVFRADDTNALLVALPRILPVKVRTLPDGSNEIIPF</sequence>
<evidence type="ECO:0000259" key="4">
    <source>
        <dbReference type="Pfam" id="PF16220"/>
    </source>
</evidence>
<keyword evidence="1" id="KW-0732">Signal</keyword>
<dbReference type="InterPro" id="IPR012373">
    <property type="entry name" value="Ferrdict_sens_TM"/>
</dbReference>
<evidence type="ECO:0000313" key="6">
    <source>
        <dbReference type="Proteomes" id="UP000327179"/>
    </source>
</evidence>
<dbReference type="Gene3D" id="2.60.120.1440">
    <property type="match status" value="1"/>
</dbReference>
<organism evidence="5 6">
    <name type="scientific">Metapseudomonas lalkuanensis</name>
    <dbReference type="NCBI Taxonomy" id="2604832"/>
    <lineage>
        <taxon>Bacteria</taxon>
        <taxon>Pseudomonadati</taxon>
        <taxon>Pseudomonadota</taxon>
        <taxon>Gammaproteobacteria</taxon>
        <taxon>Pseudomonadales</taxon>
        <taxon>Pseudomonadaceae</taxon>
        <taxon>Metapseudomonas</taxon>
    </lineage>
</organism>
<protein>
    <submittedName>
        <fullName evidence="5">FecR family protein</fullName>
    </submittedName>
</protein>
<dbReference type="RefSeq" id="WP_151134200.1">
    <property type="nucleotide sequence ID" value="NZ_CP043311.1"/>
</dbReference>
<dbReference type="PANTHER" id="PTHR30273:SF2">
    <property type="entry name" value="PROTEIN FECR"/>
    <property type="match status" value="1"/>
</dbReference>
<dbReference type="Pfam" id="PF04773">
    <property type="entry name" value="FecR"/>
    <property type="match status" value="1"/>
</dbReference>
<dbReference type="PANTHER" id="PTHR30273">
    <property type="entry name" value="PERIPLASMIC SIGNAL SENSOR AND SIGMA FACTOR ACTIVATOR FECR-RELATED"/>
    <property type="match status" value="1"/>
</dbReference>
<keyword evidence="6" id="KW-1185">Reference proteome</keyword>
<evidence type="ECO:0000259" key="3">
    <source>
        <dbReference type="Pfam" id="PF04773"/>
    </source>
</evidence>
<dbReference type="InterPro" id="IPR032623">
    <property type="entry name" value="FecR_N"/>
</dbReference>
<dbReference type="KEGG" id="plal:FXN65_16185"/>
<evidence type="ECO:0000256" key="2">
    <source>
        <dbReference type="SAM" id="Phobius"/>
    </source>
</evidence>
<keyword evidence="2" id="KW-1133">Transmembrane helix</keyword>
<dbReference type="Gene3D" id="3.55.50.30">
    <property type="match status" value="1"/>
</dbReference>
<accession>A0A5J6QM48</accession>
<dbReference type="GO" id="GO:0016989">
    <property type="term" value="F:sigma factor antagonist activity"/>
    <property type="evidence" value="ECO:0007669"/>
    <property type="project" value="TreeGrafter"/>
</dbReference>
<dbReference type="AlphaFoldDB" id="A0A5J6QM48"/>
<dbReference type="InterPro" id="IPR006860">
    <property type="entry name" value="FecR"/>
</dbReference>
<dbReference type="Proteomes" id="UP000327179">
    <property type="component" value="Chromosome"/>
</dbReference>